<dbReference type="Proteomes" id="UP000291084">
    <property type="component" value="Chromosome 1"/>
</dbReference>
<gene>
    <name evidence="1" type="primary">Vigan.01G473300</name>
    <name evidence="1" type="ORF">VIGAN_01473300</name>
</gene>
<dbReference type="EMBL" id="AP015034">
    <property type="protein sequence ID" value="BAT76687.1"/>
    <property type="molecule type" value="Genomic_DNA"/>
</dbReference>
<dbReference type="AlphaFoldDB" id="A0A0S3R8F3"/>
<sequence length="87" mass="9720">QVAYQALTFKGIPSHPKYIFVLGKKRRFVFRLRQAHLLSYVLGKHCGVEVVIRMSRSSSSCKCLGSAMQHSSGSVRRLGAKPTCFYG</sequence>
<name>A0A0S3R8F3_PHAAN</name>
<feature type="non-terminal residue" evidence="1">
    <location>
        <position position="1"/>
    </location>
</feature>
<evidence type="ECO:0000313" key="2">
    <source>
        <dbReference type="Proteomes" id="UP000291084"/>
    </source>
</evidence>
<reference evidence="1 2" key="1">
    <citation type="journal article" date="2015" name="Sci. Rep.">
        <title>The power of single molecule real-time sequencing technology in the de novo assembly of a eukaryotic genome.</title>
        <authorList>
            <person name="Sakai H."/>
            <person name="Naito K."/>
            <person name="Ogiso-Tanaka E."/>
            <person name="Takahashi Y."/>
            <person name="Iseki K."/>
            <person name="Muto C."/>
            <person name="Satou K."/>
            <person name="Teruya K."/>
            <person name="Shiroma A."/>
            <person name="Shimoji M."/>
            <person name="Hirano T."/>
            <person name="Itoh T."/>
            <person name="Kaga A."/>
            <person name="Tomooka N."/>
        </authorList>
    </citation>
    <scope>NUCLEOTIDE SEQUENCE [LARGE SCALE GENOMIC DNA]</scope>
    <source>
        <strain evidence="2">cv. Shumari</strain>
    </source>
</reference>
<accession>A0A0S3R8F3</accession>
<organism evidence="1 2">
    <name type="scientific">Vigna angularis var. angularis</name>
    <dbReference type="NCBI Taxonomy" id="157739"/>
    <lineage>
        <taxon>Eukaryota</taxon>
        <taxon>Viridiplantae</taxon>
        <taxon>Streptophyta</taxon>
        <taxon>Embryophyta</taxon>
        <taxon>Tracheophyta</taxon>
        <taxon>Spermatophyta</taxon>
        <taxon>Magnoliopsida</taxon>
        <taxon>eudicotyledons</taxon>
        <taxon>Gunneridae</taxon>
        <taxon>Pentapetalae</taxon>
        <taxon>rosids</taxon>
        <taxon>fabids</taxon>
        <taxon>Fabales</taxon>
        <taxon>Fabaceae</taxon>
        <taxon>Papilionoideae</taxon>
        <taxon>50 kb inversion clade</taxon>
        <taxon>NPAAA clade</taxon>
        <taxon>indigoferoid/millettioid clade</taxon>
        <taxon>Phaseoleae</taxon>
        <taxon>Vigna</taxon>
    </lineage>
</organism>
<evidence type="ECO:0000313" key="1">
    <source>
        <dbReference type="EMBL" id="BAT76687.1"/>
    </source>
</evidence>
<protein>
    <submittedName>
        <fullName evidence="1">Uncharacterized protein</fullName>
    </submittedName>
</protein>
<proteinExistence type="predicted"/>
<keyword evidence="2" id="KW-1185">Reference proteome</keyword>